<dbReference type="CTD" id="100002307"/>
<evidence type="ECO:0000313" key="2">
    <source>
        <dbReference type="Proteomes" id="UP000515152"/>
    </source>
</evidence>
<dbReference type="PANTHER" id="PTHR21439:SF0">
    <property type="entry name" value="PROTEIN OSCP1"/>
    <property type="match status" value="1"/>
</dbReference>
<reference evidence="3" key="1">
    <citation type="submission" date="2025-08" db="UniProtKB">
        <authorList>
            <consortium name="RefSeq"/>
        </authorList>
    </citation>
    <scope>IDENTIFICATION</scope>
</reference>
<dbReference type="KEGG" id="char:105890362"/>
<dbReference type="PANTHER" id="PTHR21439">
    <property type="entry name" value="OXIDORED-NITRO DOMAIN-CONTAINING PROTEIN"/>
    <property type="match status" value="1"/>
</dbReference>
<accession>A0A8M1KRH0</accession>
<sequence>MSLKTLPLLVLNLGGEMLYVLDQRLQVPNIPEDKAQKGVWSEDDRKRVMSDIISALFNKPFMEELLKPQDIYSHKAMRTLLTRIAHSSIMRLNPASMEKLYDLMVMALKYQVLLCPRPRDLLLVTFNHIDTIRHFVSHNPRLANQIDESQRQFIEMYKHLTDGEFQLIRQTLLIFFQDVHVRVSLFLREKLQSPNGRFVLSTSGPVPQGSDVPGLIRSFNCNGKEQKRREFPSGGTYTSHMREGSFDMAGDRVIRLGTNMYSESAENTQTTGTPRRFNQNSQQLSHSTLTERRFTETKVYHPNPLAKEELNLLARLMGGMEVQDPHSGNSGFRVNLFATDQEEEEAESETDGVFAVINIQATQDHHANSELARIAGEFTDQEETSDAPSSKGDHLLSLMDEL</sequence>
<dbReference type="GO" id="GO:0005737">
    <property type="term" value="C:cytoplasm"/>
    <property type="evidence" value="ECO:0007669"/>
    <property type="project" value="TreeGrafter"/>
</dbReference>
<dbReference type="InterPro" id="IPR019332">
    <property type="entry name" value="OSCP1"/>
</dbReference>
<dbReference type="Pfam" id="PF10188">
    <property type="entry name" value="Oscp1"/>
    <property type="match status" value="1"/>
</dbReference>
<feature type="region of interest" description="Disordered" evidence="1">
    <location>
        <begin position="373"/>
        <end position="402"/>
    </location>
</feature>
<proteinExistence type="predicted"/>
<name>A0A8M1KRH0_CLUHA</name>
<dbReference type="GO" id="GO:0005886">
    <property type="term" value="C:plasma membrane"/>
    <property type="evidence" value="ECO:0007669"/>
    <property type="project" value="TreeGrafter"/>
</dbReference>
<dbReference type="RefSeq" id="XP_042566656.1">
    <property type="nucleotide sequence ID" value="XM_042710722.1"/>
</dbReference>
<dbReference type="GeneID" id="105890362"/>
<evidence type="ECO:0000256" key="1">
    <source>
        <dbReference type="SAM" id="MobiDB-lite"/>
    </source>
</evidence>
<dbReference type="OrthoDB" id="2157380at2759"/>
<keyword evidence="2" id="KW-1185">Reference proteome</keyword>
<dbReference type="AlphaFoldDB" id="A0A8M1KRH0"/>
<evidence type="ECO:0000313" key="3">
    <source>
        <dbReference type="RefSeq" id="XP_042566656.1"/>
    </source>
</evidence>
<organism evidence="2 3">
    <name type="scientific">Clupea harengus</name>
    <name type="common">Atlantic herring</name>
    <dbReference type="NCBI Taxonomy" id="7950"/>
    <lineage>
        <taxon>Eukaryota</taxon>
        <taxon>Metazoa</taxon>
        <taxon>Chordata</taxon>
        <taxon>Craniata</taxon>
        <taxon>Vertebrata</taxon>
        <taxon>Euteleostomi</taxon>
        <taxon>Actinopterygii</taxon>
        <taxon>Neopterygii</taxon>
        <taxon>Teleostei</taxon>
        <taxon>Clupei</taxon>
        <taxon>Clupeiformes</taxon>
        <taxon>Clupeoidei</taxon>
        <taxon>Clupeidae</taxon>
        <taxon>Clupea</taxon>
    </lineage>
</organism>
<feature type="region of interest" description="Disordered" evidence="1">
    <location>
        <begin position="264"/>
        <end position="288"/>
    </location>
</feature>
<protein>
    <submittedName>
        <fullName evidence="3">Protein OSCP1a</fullName>
    </submittedName>
</protein>
<dbReference type="Proteomes" id="UP000515152">
    <property type="component" value="Chromosome 19"/>
</dbReference>
<gene>
    <name evidence="3" type="primary">oscp1a</name>
</gene>